<comment type="caution">
    <text evidence="6">The sequence shown here is derived from an EMBL/GenBank/DDBJ whole genome shotgun (WGS) entry which is preliminary data.</text>
</comment>
<proteinExistence type="predicted"/>
<gene>
    <name evidence="6" type="ORF">F4560_003084</name>
</gene>
<evidence type="ECO:0000256" key="4">
    <source>
        <dbReference type="ARBA" id="ARBA00023136"/>
    </source>
</evidence>
<evidence type="ECO:0000313" key="7">
    <source>
        <dbReference type="Proteomes" id="UP000552097"/>
    </source>
</evidence>
<reference evidence="6 7" key="1">
    <citation type="submission" date="2020-08" db="EMBL/GenBank/DDBJ databases">
        <title>Sequencing the genomes of 1000 actinobacteria strains.</title>
        <authorList>
            <person name="Klenk H.-P."/>
        </authorList>
    </citation>
    <scope>NUCLEOTIDE SEQUENCE [LARGE SCALE GENOMIC DNA]</scope>
    <source>
        <strain evidence="6 7">DSM 45486</strain>
    </source>
</reference>
<accession>A0A7W9HJU3</accession>
<feature type="transmembrane region" description="Helical" evidence="5">
    <location>
        <begin position="12"/>
        <end position="32"/>
    </location>
</feature>
<sequence>MEVVQVDPASSTVAFFRSLGGTIGVSVLGAVLARRVDAAITRDLTAAGIPAAGGGSGSLNIAALPEAVQHIVRAAYGDATGHIFLISAGIAVVGVLAALLLKPITLRSSPDVVDTTPPS</sequence>
<evidence type="ECO:0000256" key="2">
    <source>
        <dbReference type="ARBA" id="ARBA00022692"/>
    </source>
</evidence>
<dbReference type="EMBL" id="JACHMO010000001">
    <property type="protein sequence ID" value="MBB5803316.1"/>
    <property type="molecule type" value="Genomic_DNA"/>
</dbReference>
<protein>
    <recommendedName>
        <fullName evidence="8">MFS transporter</fullName>
    </recommendedName>
</protein>
<dbReference type="GO" id="GO:0022857">
    <property type="term" value="F:transmembrane transporter activity"/>
    <property type="evidence" value="ECO:0007669"/>
    <property type="project" value="TreeGrafter"/>
</dbReference>
<dbReference type="GO" id="GO:0005886">
    <property type="term" value="C:plasma membrane"/>
    <property type="evidence" value="ECO:0007669"/>
    <property type="project" value="TreeGrafter"/>
</dbReference>
<name>A0A7W9HJU3_9PSEU</name>
<dbReference type="Proteomes" id="UP000552097">
    <property type="component" value="Unassembled WGS sequence"/>
</dbReference>
<feature type="transmembrane region" description="Helical" evidence="5">
    <location>
        <begin position="83"/>
        <end position="101"/>
    </location>
</feature>
<evidence type="ECO:0000256" key="3">
    <source>
        <dbReference type="ARBA" id="ARBA00022989"/>
    </source>
</evidence>
<dbReference type="PANTHER" id="PTHR23501">
    <property type="entry name" value="MAJOR FACILITATOR SUPERFAMILY"/>
    <property type="match status" value="1"/>
</dbReference>
<keyword evidence="4 5" id="KW-0472">Membrane</keyword>
<evidence type="ECO:0000256" key="1">
    <source>
        <dbReference type="ARBA" id="ARBA00004141"/>
    </source>
</evidence>
<dbReference type="PANTHER" id="PTHR23501:SF197">
    <property type="entry name" value="COMD"/>
    <property type="match status" value="1"/>
</dbReference>
<keyword evidence="7" id="KW-1185">Reference proteome</keyword>
<dbReference type="AlphaFoldDB" id="A0A7W9HJU3"/>
<comment type="subcellular location">
    <subcellularLocation>
        <location evidence="1">Membrane</location>
        <topology evidence="1">Multi-pass membrane protein</topology>
    </subcellularLocation>
</comment>
<evidence type="ECO:0000313" key="6">
    <source>
        <dbReference type="EMBL" id="MBB5803316.1"/>
    </source>
</evidence>
<evidence type="ECO:0008006" key="8">
    <source>
        <dbReference type="Google" id="ProtNLM"/>
    </source>
</evidence>
<evidence type="ECO:0000256" key="5">
    <source>
        <dbReference type="SAM" id="Phobius"/>
    </source>
</evidence>
<keyword evidence="2 5" id="KW-0812">Transmembrane</keyword>
<organism evidence="6 7">
    <name type="scientific">Saccharothrix ecbatanensis</name>
    <dbReference type="NCBI Taxonomy" id="1105145"/>
    <lineage>
        <taxon>Bacteria</taxon>
        <taxon>Bacillati</taxon>
        <taxon>Actinomycetota</taxon>
        <taxon>Actinomycetes</taxon>
        <taxon>Pseudonocardiales</taxon>
        <taxon>Pseudonocardiaceae</taxon>
        <taxon>Saccharothrix</taxon>
    </lineage>
</organism>
<keyword evidence="3 5" id="KW-1133">Transmembrane helix</keyword>